<feature type="region of interest" description="Disordered" evidence="1">
    <location>
        <begin position="424"/>
        <end position="457"/>
    </location>
</feature>
<keyword evidence="4" id="KW-1185">Reference proteome</keyword>
<dbReference type="GeneID" id="115622625"/>
<dbReference type="CDD" id="cd00160">
    <property type="entry name" value="RhoGEF"/>
    <property type="match status" value="1"/>
</dbReference>
<dbReference type="PROSITE" id="PS50003">
    <property type="entry name" value="PH_DOMAIN"/>
    <property type="match status" value="1"/>
</dbReference>
<evidence type="ECO:0000256" key="1">
    <source>
        <dbReference type="SAM" id="MobiDB-lite"/>
    </source>
</evidence>
<accession>A0A6J2TC04</accession>
<protein>
    <submittedName>
        <fullName evidence="5">Guanine nucleotide exchange factor DBS</fullName>
    </submittedName>
</protein>
<sequence>MFTPRQKKVGYGDSPHTPMNFSRELRQVLQERNLLTAKSRKKVCRMLDSNSSSPIGSPNPNAEAGKRMGFRRQAIEEIVMSEKSYLEQLELLMNYFVRPIKEQAIIDGPNHTALFGQIEMIYNLNGEFLRELEANVENVSQAFLKMAPFFKLYSVYAFDYRSALFILQELISKNPVFRKFLEQTESRPEVQRKLNSLMIVPIQRVPRYKLLLEQVLLYTSPADTDYRFLKESVKEIEATASHINSCVEEQEVTQYLIHLQNSLVNRTPNIVNPSRRVIKEGMLQKITHKGTEIRRYCVLMSDIFMYCKVLKERAPNTVVENSLECCCIFPLKKCKVYEMLPGNFKLTCQNDGIIFGTSDLQVARTWVGFIRDAIDLHVQCRKTLRKDSSKRTPIRKKDVKKFGADYVLSPNKRKSDYDTVFRNNNRATDSEDEADDNANGGCFSRKRKLPKPRPVTTGIHITKSSVKAIKRPAPPPPPPPPTTFTAGVQLRQKPSLNTSCKENRISKLCKMIANGDKVANVRGILKRTNTTTTQANTSNDQDPSYGFASRFSDSKSYFRAHNVDNTIPTAVKREDLFAADVELGNGNFQDVLFPLRSSGGSQKSGGSSWSTPAQPLKESNRNMVFSPPQKKRVKFDETLDELTDHEPKPFVFPSGVVGNSNKGPTLRERVYDFFANLF</sequence>
<dbReference type="AlphaFoldDB" id="A0A6J2TC04"/>
<dbReference type="InterPro" id="IPR000219">
    <property type="entry name" value="DH_dom"/>
</dbReference>
<dbReference type="PANTHER" id="PTHR12673">
    <property type="entry name" value="FACIOGENITAL DYSPLASIA PROTEIN"/>
    <property type="match status" value="1"/>
</dbReference>
<proteinExistence type="predicted"/>
<dbReference type="InterPro" id="IPR001849">
    <property type="entry name" value="PH_domain"/>
</dbReference>
<dbReference type="SUPFAM" id="SSF50729">
    <property type="entry name" value="PH domain-like"/>
    <property type="match status" value="1"/>
</dbReference>
<name>A0A6J2TC04_DROLE</name>
<dbReference type="SMART" id="SM00325">
    <property type="entry name" value="RhoGEF"/>
    <property type="match status" value="1"/>
</dbReference>
<dbReference type="GO" id="GO:0005737">
    <property type="term" value="C:cytoplasm"/>
    <property type="evidence" value="ECO:0007669"/>
    <property type="project" value="TreeGrafter"/>
</dbReference>
<gene>
    <name evidence="5" type="primary">LOC115622625</name>
</gene>
<feature type="domain" description="DH" evidence="3">
    <location>
        <begin position="70"/>
        <end position="246"/>
    </location>
</feature>
<feature type="compositionally biased region" description="Low complexity" evidence="1">
    <location>
        <begin position="598"/>
        <end position="610"/>
    </location>
</feature>
<organism evidence="4 5">
    <name type="scientific">Drosophila lebanonensis</name>
    <name type="common">Fruit fly</name>
    <name type="synonym">Scaptodrosophila lebanonensis</name>
    <dbReference type="NCBI Taxonomy" id="7225"/>
    <lineage>
        <taxon>Eukaryota</taxon>
        <taxon>Metazoa</taxon>
        <taxon>Ecdysozoa</taxon>
        <taxon>Arthropoda</taxon>
        <taxon>Hexapoda</taxon>
        <taxon>Insecta</taxon>
        <taxon>Pterygota</taxon>
        <taxon>Neoptera</taxon>
        <taxon>Endopterygota</taxon>
        <taxon>Diptera</taxon>
        <taxon>Brachycera</taxon>
        <taxon>Muscomorpha</taxon>
        <taxon>Ephydroidea</taxon>
        <taxon>Drosophilidae</taxon>
        <taxon>Scaptodrosophila</taxon>
    </lineage>
</organism>
<dbReference type="GO" id="GO:0005085">
    <property type="term" value="F:guanyl-nucleotide exchange factor activity"/>
    <property type="evidence" value="ECO:0007669"/>
    <property type="project" value="InterPro"/>
</dbReference>
<dbReference type="InterPro" id="IPR051092">
    <property type="entry name" value="FYVE_RhoGEF_PH"/>
</dbReference>
<dbReference type="Gene3D" id="1.20.900.10">
    <property type="entry name" value="Dbl homology (DH) domain"/>
    <property type="match status" value="1"/>
</dbReference>
<dbReference type="InterPro" id="IPR035899">
    <property type="entry name" value="DBL_dom_sf"/>
</dbReference>
<dbReference type="PROSITE" id="PS50010">
    <property type="entry name" value="DH_2"/>
    <property type="match status" value="1"/>
</dbReference>
<dbReference type="PANTHER" id="PTHR12673:SF159">
    <property type="entry name" value="LD03170P"/>
    <property type="match status" value="1"/>
</dbReference>
<dbReference type="SMART" id="SM00233">
    <property type="entry name" value="PH"/>
    <property type="match status" value="1"/>
</dbReference>
<evidence type="ECO:0000313" key="4">
    <source>
        <dbReference type="Proteomes" id="UP000504634"/>
    </source>
</evidence>
<dbReference type="CTD" id="38806"/>
<dbReference type="Pfam" id="PF00621">
    <property type="entry name" value="RhoGEF"/>
    <property type="match status" value="1"/>
</dbReference>
<dbReference type="SUPFAM" id="SSF48065">
    <property type="entry name" value="DBL homology domain (DH-domain)"/>
    <property type="match status" value="1"/>
</dbReference>
<evidence type="ECO:0000259" key="3">
    <source>
        <dbReference type="PROSITE" id="PS50010"/>
    </source>
</evidence>
<evidence type="ECO:0000259" key="2">
    <source>
        <dbReference type="PROSITE" id="PS50003"/>
    </source>
</evidence>
<reference evidence="5" key="1">
    <citation type="submission" date="2025-08" db="UniProtKB">
        <authorList>
            <consortium name="RefSeq"/>
        </authorList>
    </citation>
    <scope>IDENTIFICATION</scope>
    <source>
        <strain evidence="5">11010-0011.00</strain>
        <tissue evidence="5">Whole body</tissue>
    </source>
</reference>
<dbReference type="RefSeq" id="XP_030372492.1">
    <property type="nucleotide sequence ID" value="XM_030516632.1"/>
</dbReference>
<feature type="region of interest" description="Disordered" evidence="1">
    <location>
        <begin position="598"/>
        <end position="626"/>
    </location>
</feature>
<dbReference type="Proteomes" id="UP000504634">
    <property type="component" value="Unplaced"/>
</dbReference>
<dbReference type="OrthoDB" id="245697at2759"/>
<feature type="domain" description="PH" evidence="2">
    <location>
        <begin position="276"/>
        <end position="375"/>
    </location>
</feature>
<evidence type="ECO:0000313" key="5">
    <source>
        <dbReference type="RefSeq" id="XP_030372492.1"/>
    </source>
</evidence>
<dbReference type="Gene3D" id="2.30.29.30">
    <property type="entry name" value="Pleckstrin-homology domain (PH domain)/Phosphotyrosine-binding domain (PTB)"/>
    <property type="match status" value="1"/>
</dbReference>
<dbReference type="InterPro" id="IPR011993">
    <property type="entry name" value="PH-like_dom_sf"/>
</dbReference>